<evidence type="ECO:0000256" key="2">
    <source>
        <dbReference type="SAM" id="MobiDB-lite"/>
    </source>
</evidence>
<dbReference type="HOGENOM" id="CLU_748608_0_0_1"/>
<feature type="coiled-coil region" evidence="1">
    <location>
        <begin position="21"/>
        <end position="62"/>
    </location>
</feature>
<reference evidence="3" key="2">
    <citation type="submission" date="2015-06" db="UniProtKB">
        <authorList>
            <consortium name="EnsemblMetazoa"/>
        </authorList>
    </citation>
    <scope>IDENTIFICATION</scope>
</reference>
<protein>
    <submittedName>
        <fullName evidence="3">Uncharacterized protein</fullName>
    </submittedName>
</protein>
<dbReference type="OMA" id="CENNCRD"/>
<dbReference type="AlphaFoldDB" id="T1GTI9"/>
<feature type="region of interest" description="Disordered" evidence="2">
    <location>
        <begin position="108"/>
        <end position="198"/>
    </location>
</feature>
<reference evidence="4" key="1">
    <citation type="submission" date="2013-02" db="EMBL/GenBank/DDBJ databases">
        <authorList>
            <person name="Hughes D."/>
        </authorList>
    </citation>
    <scope>NUCLEOTIDE SEQUENCE</scope>
    <source>
        <strain>Durham</strain>
        <strain evidence="4">NC isolate 2 -- Noor lab</strain>
    </source>
</reference>
<dbReference type="EnsemblMetazoa" id="MESCA007022-RA">
    <property type="protein sequence ID" value="MESCA007022-PA"/>
    <property type="gene ID" value="MESCA007022"/>
</dbReference>
<feature type="compositionally biased region" description="Basic residues" evidence="2">
    <location>
        <begin position="150"/>
        <end position="166"/>
    </location>
</feature>
<keyword evidence="1" id="KW-0175">Coiled coil</keyword>
<sequence length="370" mass="43890">MDDLDIYGDLDVDEIYVEKNKERENARINELESEVRKHRDDIEKLKKDNERLNKKVKIMETNFNNLFDVVKSEISRKDAQIHALRKEKDNLIFRRNVSKENSIVNENINEKALSKSDRTGKRDERDHRKRDEKDDQGSKDNREFKDYRRDRKRSRSRDRKRRRSKSPKTNSPERKSRDFQNQSPSTSRKSSEKEDGNDIEHELLEELRQREKLIAQIEKYSKELELSINSHDFDAQRQAILCQLKEEDESLQEPPSKNGYIFNEHFTQMDNRVFTSVPIENVPLNAKIEVEDRVEYNNNINIVKSNYNELNNENPSDPKQNPFQNKAMRKEYTTVLTANETLQLCGFGVAQNEPTTTLKITGYQEFKKNM</sequence>
<feature type="compositionally biased region" description="Polar residues" evidence="2">
    <location>
        <begin position="179"/>
        <end position="188"/>
    </location>
</feature>
<dbReference type="Proteomes" id="UP000015102">
    <property type="component" value="Unassembled WGS sequence"/>
</dbReference>
<evidence type="ECO:0000313" key="4">
    <source>
        <dbReference type="Proteomes" id="UP000015102"/>
    </source>
</evidence>
<feature type="compositionally biased region" description="Basic and acidic residues" evidence="2">
    <location>
        <begin position="189"/>
        <end position="198"/>
    </location>
</feature>
<keyword evidence="4" id="KW-1185">Reference proteome</keyword>
<name>T1GTI9_MEGSC</name>
<dbReference type="EMBL" id="CAQQ02030686">
    <property type="status" value="NOT_ANNOTATED_CDS"/>
    <property type="molecule type" value="Genomic_DNA"/>
</dbReference>
<proteinExistence type="predicted"/>
<dbReference type="EMBL" id="CAQQ02030685">
    <property type="status" value="NOT_ANNOTATED_CDS"/>
    <property type="molecule type" value="Genomic_DNA"/>
</dbReference>
<feature type="compositionally biased region" description="Basic and acidic residues" evidence="2">
    <location>
        <begin position="108"/>
        <end position="149"/>
    </location>
</feature>
<organism evidence="3 4">
    <name type="scientific">Megaselia scalaris</name>
    <name type="common">Humpbacked fly</name>
    <name type="synonym">Phora scalaris</name>
    <dbReference type="NCBI Taxonomy" id="36166"/>
    <lineage>
        <taxon>Eukaryota</taxon>
        <taxon>Metazoa</taxon>
        <taxon>Ecdysozoa</taxon>
        <taxon>Arthropoda</taxon>
        <taxon>Hexapoda</taxon>
        <taxon>Insecta</taxon>
        <taxon>Pterygota</taxon>
        <taxon>Neoptera</taxon>
        <taxon>Endopterygota</taxon>
        <taxon>Diptera</taxon>
        <taxon>Brachycera</taxon>
        <taxon>Muscomorpha</taxon>
        <taxon>Platypezoidea</taxon>
        <taxon>Phoridae</taxon>
        <taxon>Megaseliini</taxon>
        <taxon>Megaselia</taxon>
    </lineage>
</organism>
<dbReference type="STRING" id="36166.T1GTI9"/>
<accession>T1GTI9</accession>
<evidence type="ECO:0000313" key="3">
    <source>
        <dbReference type="EnsemblMetazoa" id="MESCA007022-PA"/>
    </source>
</evidence>
<evidence type="ECO:0000256" key="1">
    <source>
        <dbReference type="SAM" id="Coils"/>
    </source>
</evidence>